<evidence type="ECO:0000313" key="2">
    <source>
        <dbReference type="EMBL" id="KAF2451403.1"/>
    </source>
</evidence>
<dbReference type="OrthoDB" id="3771532at2759"/>
<name>A0A9P4UJ83_9PLEO</name>
<reference evidence="2" key="1">
    <citation type="journal article" date="2020" name="Stud. Mycol.">
        <title>101 Dothideomycetes genomes: a test case for predicting lifestyles and emergence of pathogens.</title>
        <authorList>
            <person name="Haridas S."/>
            <person name="Albert R."/>
            <person name="Binder M."/>
            <person name="Bloem J."/>
            <person name="Labutti K."/>
            <person name="Salamov A."/>
            <person name="Andreopoulos B."/>
            <person name="Baker S."/>
            <person name="Barry K."/>
            <person name="Bills G."/>
            <person name="Bluhm B."/>
            <person name="Cannon C."/>
            <person name="Castanera R."/>
            <person name="Culley D."/>
            <person name="Daum C."/>
            <person name="Ezra D."/>
            <person name="Gonzalez J."/>
            <person name="Henrissat B."/>
            <person name="Kuo A."/>
            <person name="Liang C."/>
            <person name="Lipzen A."/>
            <person name="Lutzoni F."/>
            <person name="Magnuson J."/>
            <person name="Mondo S."/>
            <person name="Nolan M."/>
            <person name="Ohm R."/>
            <person name="Pangilinan J."/>
            <person name="Park H.-J."/>
            <person name="Ramirez L."/>
            <person name="Alfaro M."/>
            <person name="Sun H."/>
            <person name="Tritt A."/>
            <person name="Yoshinaga Y."/>
            <person name="Zwiers L.-H."/>
            <person name="Turgeon B."/>
            <person name="Goodwin S."/>
            <person name="Spatafora J."/>
            <person name="Crous P."/>
            <person name="Grigoriev I."/>
        </authorList>
    </citation>
    <scope>NUCLEOTIDE SEQUENCE</scope>
    <source>
        <strain evidence="2">CBS 690.94</strain>
    </source>
</reference>
<keyword evidence="3" id="KW-1185">Reference proteome</keyword>
<dbReference type="AlphaFoldDB" id="A0A9P4UJ83"/>
<evidence type="ECO:0000256" key="1">
    <source>
        <dbReference type="SAM" id="MobiDB-lite"/>
    </source>
</evidence>
<dbReference type="EMBL" id="MU001492">
    <property type="protein sequence ID" value="KAF2451403.1"/>
    <property type="molecule type" value="Genomic_DNA"/>
</dbReference>
<accession>A0A9P4UJ83</accession>
<protein>
    <submittedName>
        <fullName evidence="2">Uncharacterized protein</fullName>
    </submittedName>
</protein>
<feature type="compositionally biased region" description="Polar residues" evidence="1">
    <location>
        <begin position="186"/>
        <end position="196"/>
    </location>
</feature>
<gene>
    <name evidence="2" type="ORF">P171DRAFT_467978</name>
</gene>
<sequence>MCTYFTLSYKCGHSQTSHRCPRSTVFVYGKNGEQVPQVNGCDISHVIGAHLHDECIDCKMQEGHMPGVTTGVDKWSQWGPKEEALSARVKMMEAGISDTASPVESGEVQAEDWEEQVRAVLMDTGRGQTGTPEMTTSSVKSGSIQPEWKQGKEGAKNQDEEDDDWMWGGMKSFGGEGGRKRGKATTVRSAGITEQD</sequence>
<feature type="compositionally biased region" description="Polar residues" evidence="1">
    <location>
        <begin position="129"/>
        <end position="144"/>
    </location>
</feature>
<evidence type="ECO:0000313" key="3">
    <source>
        <dbReference type="Proteomes" id="UP000799764"/>
    </source>
</evidence>
<feature type="compositionally biased region" description="Basic and acidic residues" evidence="1">
    <location>
        <begin position="149"/>
        <end position="158"/>
    </location>
</feature>
<proteinExistence type="predicted"/>
<comment type="caution">
    <text evidence="2">The sequence shown here is derived from an EMBL/GenBank/DDBJ whole genome shotgun (WGS) entry which is preliminary data.</text>
</comment>
<feature type="region of interest" description="Disordered" evidence="1">
    <location>
        <begin position="125"/>
        <end position="196"/>
    </location>
</feature>
<organism evidence="2 3">
    <name type="scientific">Karstenula rhodostoma CBS 690.94</name>
    <dbReference type="NCBI Taxonomy" id="1392251"/>
    <lineage>
        <taxon>Eukaryota</taxon>
        <taxon>Fungi</taxon>
        <taxon>Dikarya</taxon>
        <taxon>Ascomycota</taxon>
        <taxon>Pezizomycotina</taxon>
        <taxon>Dothideomycetes</taxon>
        <taxon>Pleosporomycetidae</taxon>
        <taxon>Pleosporales</taxon>
        <taxon>Massarineae</taxon>
        <taxon>Didymosphaeriaceae</taxon>
        <taxon>Karstenula</taxon>
    </lineage>
</organism>
<dbReference type="Proteomes" id="UP000799764">
    <property type="component" value="Unassembled WGS sequence"/>
</dbReference>